<evidence type="ECO:0000313" key="1">
    <source>
        <dbReference type="EMBL" id="PPE03682.1"/>
    </source>
</evidence>
<organism evidence="1 2">
    <name type="scientific">Holospora curviuscula</name>
    <dbReference type="NCBI Taxonomy" id="1082868"/>
    <lineage>
        <taxon>Bacteria</taxon>
        <taxon>Pseudomonadati</taxon>
        <taxon>Pseudomonadota</taxon>
        <taxon>Alphaproteobacteria</taxon>
        <taxon>Holosporales</taxon>
        <taxon>Holosporaceae</taxon>
        <taxon>Holospora</taxon>
    </lineage>
</organism>
<accession>A0A2S5R904</accession>
<dbReference type="AlphaFoldDB" id="A0A2S5R904"/>
<reference evidence="1 2" key="1">
    <citation type="submission" date="2017-11" db="EMBL/GenBank/DDBJ databases">
        <title>Comparative genomic analysis of Holospora spp., intranuclear symbionts of paramecia.</title>
        <authorList>
            <person name="Garushyants S.K."/>
            <person name="Beliavskaya A."/>
            <person name="Malko D.B."/>
            <person name="Logacheva M.D."/>
            <person name="Rautian M.S."/>
            <person name="Gelfand M.S."/>
        </authorList>
    </citation>
    <scope>NUCLEOTIDE SEQUENCE [LARGE SCALE GENOMIC DNA]</scope>
    <source>
        <strain evidence="2">02AZ16</strain>
    </source>
</reference>
<protein>
    <submittedName>
        <fullName evidence="1">Uncharacterized protein</fullName>
    </submittedName>
</protein>
<evidence type="ECO:0000313" key="2">
    <source>
        <dbReference type="Proteomes" id="UP000239425"/>
    </source>
</evidence>
<name>A0A2S5R904_9PROT</name>
<comment type="caution">
    <text evidence="1">The sequence shown here is derived from an EMBL/GenBank/DDBJ whole genome shotgun (WGS) entry which is preliminary data.</text>
</comment>
<gene>
    <name evidence="1" type="ORF">HCUR_00912</name>
</gene>
<proteinExistence type="predicted"/>
<sequence length="64" mass="7594">MLINEISNLLDKPICLMYLTRDLHSSTPNQEVIADQNFWKQVREIDEGLKKSKNLKRERLEHIS</sequence>
<keyword evidence="2" id="KW-1185">Reference proteome</keyword>
<dbReference type="Proteomes" id="UP000239425">
    <property type="component" value="Unassembled WGS sequence"/>
</dbReference>
<dbReference type="EMBL" id="PHHC01000084">
    <property type="protein sequence ID" value="PPE03682.1"/>
    <property type="molecule type" value="Genomic_DNA"/>
</dbReference>